<dbReference type="InterPro" id="IPR053079">
    <property type="entry name" value="SPS2_domain"/>
</dbReference>
<sequence>MCSVIHDVFFNRRFISGNLFDCGCDINEPFKWPMIKNFPSNCIVLYGNLIFEGNAPPFEVLYRLSTVNSLFGFIQVKNTNLETLGFLQNLQDIESDVKTLNGVYEGGLAIGFRRNDFLEDVSFPSLRIAFQSIKFRMNENLTMDGNFCAKISNGLKRTLVGLNADYDCRYMITTDSS</sequence>
<dbReference type="Pfam" id="PF01030">
    <property type="entry name" value="Recep_L_domain"/>
    <property type="match status" value="1"/>
</dbReference>
<accession>A0A1I7TDB5</accession>
<dbReference type="Proteomes" id="UP000095282">
    <property type="component" value="Unplaced"/>
</dbReference>
<dbReference type="InterPro" id="IPR000494">
    <property type="entry name" value="Rcpt_L-dom"/>
</dbReference>
<evidence type="ECO:0000313" key="2">
    <source>
        <dbReference type="Proteomes" id="UP000095282"/>
    </source>
</evidence>
<dbReference type="SUPFAM" id="SSF52058">
    <property type="entry name" value="L domain-like"/>
    <property type="match status" value="1"/>
</dbReference>
<feature type="domain" description="Receptor L-domain" evidence="1">
    <location>
        <begin position="41"/>
        <end position="146"/>
    </location>
</feature>
<proteinExistence type="predicted"/>
<protein>
    <submittedName>
        <fullName evidence="3">Recep_L_domain domain-containing protein</fullName>
    </submittedName>
</protein>
<evidence type="ECO:0000259" key="1">
    <source>
        <dbReference type="Pfam" id="PF01030"/>
    </source>
</evidence>
<name>A0A1I7TDB5_9PELO</name>
<dbReference type="WBParaSite" id="Csp11.Scaffold585.g4802.t1">
    <property type="protein sequence ID" value="Csp11.Scaffold585.g4802.t1"/>
    <property type="gene ID" value="Csp11.Scaffold585.g4802"/>
</dbReference>
<organism evidence="2 3">
    <name type="scientific">Caenorhabditis tropicalis</name>
    <dbReference type="NCBI Taxonomy" id="1561998"/>
    <lineage>
        <taxon>Eukaryota</taxon>
        <taxon>Metazoa</taxon>
        <taxon>Ecdysozoa</taxon>
        <taxon>Nematoda</taxon>
        <taxon>Chromadorea</taxon>
        <taxon>Rhabditida</taxon>
        <taxon>Rhabditina</taxon>
        <taxon>Rhabditomorpha</taxon>
        <taxon>Rhabditoidea</taxon>
        <taxon>Rhabditidae</taxon>
        <taxon>Peloderinae</taxon>
        <taxon>Caenorhabditis</taxon>
    </lineage>
</organism>
<keyword evidence="2" id="KW-1185">Reference proteome</keyword>
<dbReference type="eggNOG" id="ENOG502TFYA">
    <property type="taxonomic scope" value="Eukaryota"/>
</dbReference>
<dbReference type="PANTHER" id="PTHR21662">
    <property type="entry name" value="RECEPTOR PROTEIN-TYROSINE KINASE"/>
    <property type="match status" value="1"/>
</dbReference>
<dbReference type="Gene3D" id="3.80.20.20">
    <property type="entry name" value="Receptor L-domain"/>
    <property type="match status" value="1"/>
</dbReference>
<reference evidence="3" key="1">
    <citation type="submission" date="2016-11" db="UniProtKB">
        <authorList>
            <consortium name="WormBaseParasite"/>
        </authorList>
    </citation>
    <scope>IDENTIFICATION</scope>
</reference>
<evidence type="ECO:0000313" key="3">
    <source>
        <dbReference type="WBParaSite" id="Csp11.Scaffold585.g4802.t1"/>
    </source>
</evidence>
<dbReference type="PANTHER" id="PTHR21662:SF26">
    <property type="entry name" value="RECEPTOR L-DOMAIN DOMAIN-CONTAINING PROTEIN"/>
    <property type="match status" value="1"/>
</dbReference>
<dbReference type="AlphaFoldDB" id="A0A1I7TDB5"/>
<dbReference type="InterPro" id="IPR036941">
    <property type="entry name" value="Rcpt_L-dom_sf"/>
</dbReference>